<feature type="signal peptide" evidence="3">
    <location>
        <begin position="1"/>
        <end position="26"/>
    </location>
</feature>
<keyword evidence="3" id="KW-0732">Signal</keyword>
<accession>A0ABT7ZB99</accession>
<evidence type="ECO:0000256" key="1">
    <source>
        <dbReference type="SAM" id="MobiDB-lite"/>
    </source>
</evidence>
<keyword evidence="2" id="KW-0812">Transmembrane</keyword>
<reference evidence="4" key="1">
    <citation type="submission" date="2023-06" db="EMBL/GenBank/DDBJ databases">
        <title>WGS-Sequencing of Streptomyces ficellus isolate 21 collected from sand in Gara Djebilet Iron Mine in Algeria.</title>
        <authorList>
            <person name="Zegers G.P."/>
            <person name="Gomez A."/>
            <person name="Gueddou A."/>
            <person name="Zahara A.F."/>
            <person name="Worth M."/>
            <person name="Sevigny J.L."/>
            <person name="Tisa L."/>
        </authorList>
    </citation>
    <scope>NUCLEOTIDE SEQUENCE</scope>
    <source>
        <strain evidence="4">AS11</strain>
    </source>
</reference>
<dbReference type="RefSeq" id="WP_290114025.1">
    <property type="nucleotide sequence ID" value="NZ_JAUEPL010000037.1"/>
</dbReference>
<evidence type="ECO:0000256" key="2">
    <source>
        <dbReference type="SAM" id="Phobius"/>
    </source>
</evidence>
<feature type="chain" id="PRO_5047492555" evidence="3">
    <location>
        <begin position="27"/>
        <end position="550"/>
    </location>
</feature>
<gene>
    <name evidence="4" type="ORF">QWM81_22290</name>
</gene>
<keyword evidence="5" id="KW-1185">Reference proteome</keyword>
<name>A0ABT7ZB99_9ACTN</name>
<evidence type="ECO:0000313" key="4">
    <source>
        <dbReference type="EMBL" id="MDN3296725.1"/>
    </source>
</evidence>
<keyword evidence="2" id="KW-0472">Membrane</keyword>
<dbReference type="EMBL" id="JAUEPL010000037">
    <property type="protein sequence ID" value="MDN3296725.1"/>
    <property type="molecule type" value="Genomic_DNA"/>
</dbReference>
<feature type="region of interest" description="Disordered" evidence="1">
    <location>
        <begin position="456"/>
        <end position="516"/>
    </location>
</feature>
<protein>
    <submittedName>
        <fullName evidence="4">Peptidase</fullName>
    </submittedName>
</protein>
<evidence type="ECO:0000256" key="3">
    <source>
        <dbReference type="SAM" id="SignalP"/>
    </source>
</evidence>
<keyword evidence="2" id="KW-1133">Transmembrane helix</keyword>
<sequence length="550" mass="56195">MRRLSSSLAAAGLLTGVVLSTAPAYAAGEPVFTLDGPAEVGLRPYPDSGEPQSTTLDVTVNNPSEDQENGGFDGEYTVTFDLSGLTGVADVTFGQTGSSHCTLTGTTGTCTDPFGIPPGLNSVAQLKITAAKDSKTGATGDIEVTGTAHGATFTPFTSSVTVGGPDLVMHPLDLKREVKPGEVQPAPITFSNTGTSAADGVRLTLMSSHGLDHTRRYTNCEYTETKGWTKAVCGFPGTYEPGATYTLAEPIGLKAAGHAYTESFIHRIEERSGSRALAKGAGPRLTLKKAPTAARAADLDPWNNQQEFDLRADNTADFAAYGASLTAAAGTTVEATVGFRNNGPAWIGNIRSGEPVATVDVTIPQGATVTRKPAHCQSLTADGKHREEELGAPRYACDTPIRVYEDDDFALPFELRIDKVVSEGARGAVTVRNVFLNRPELGFDVKSANNTAQLVLNPKTSGTDTTGGTGGTAATGGSTTSGGTATTTGSTSTTGTTGATGATGGSTPTSHTGGGLADTGSSALPIAVGAAALLAAGAAFVTLARRRSRA</sequence>
<organism evidence="4 5">
    <name type="scientific">Streptomyces ficellus</name>
    <dbReference type="NCBI Taxonomy" id="1977088"/>
    <lineage>
        <taxon>Bacteria</taxon>
        <taxon>Bacillati</taxon>
        <taxon>Actinomycetota</taxon>
        <taxon>Actinomycetes</taxon>
        <taxon>Kitasatosporales</taxon>
        <taxon>Streptomycetaceae</taxon>
        <taxon>Streptomyces</taxon>
    </lineage>
</organism>
<feature type="compositionally biased region" description="Low complexity" evidence="1">
    <location>
        <begin position="475"/>
        <end position="511"/>
    </location>
</feature>
<evidence type="ECO:0000313" key="5">
    <source>
        <dbReference type="Proteomes" id="UP001174050"/>
    </source>
</evidence>
<feature type="transmembrane region" description="Helical" evidence="2">
    <location>
        <begin position="523"/>
        <end position="544"/>
    </location>
</feature>
<feature type="compositionally biased region" description="Gly residues" evidence="1">
    <location>
        <begin position="465"/>
        <end position="474"/>
    </location>
</feature>
<comment type="caution">
    <text evidence="4">The sequence shown here is derived from an EMBL/GenBank/DDBJ whole genome shotgun (WGS) entry which is preliminary data.</text>
</comment>
<dbReference type="Proteomes" id="UP001174050">
    <property type="component" value="Unassembled WGS sequence"/>
</dbReference>
<proteinExistence type="predicted"/>